<dbReference type="PANTHER" id="PTHR13073">
    <property type="entry name" value="BLOC-1 COMPLEX SUBUNIT 1"/>
    <property type="match status" value="1"/>
</dbReference>
<dbReference type="GeneID" id="108009020"/>
<dbReference type="AlphaFoldDB" id="A0AB39Z4W1"/>
<reference evidence="5" key="1">
    <citation type="submission" date="2025-08" db="UniProtKB">
        <authorList>
            <consortium name="RefSeq"/>
        </authorList>
    </citation>
    <scope>IDENTIFICATION</scope>
</reference>
<protein>
    <recommendedName>
        <fullName evidence="2">Biogenesis of lysosome-related organelles complex 1 subunit 1</fullName>
    </recommendedName>
</protein>
<evidence type="ECO:0000256" key="1">
    <source>
        <dbReference type="ARBA" id="ARBA00007133"/>
    </source>
</evidence>
<dbReference type="InterPro" id="IPR009395">
    <property type="entry name" value="BLOC1S1"/>
</dbReference>
<evidence type="ECO:0000313" key="5">
    <source>
        <dbReference type="RefSeq" id="XP_016928481.3"/>
    </source>
</evidence>
<dbReference type="Pfam" id="PF06320">
    <property type="entry name" value="GCN5L1"/>
    <property type="match status" value="1"/>
</dbReference>
<evidence type="ECO:0000256" key="3">
    <source>
        <dbReference type="SAM" id="MobiDB-lite"/>
    </source>
</evidence>
<feature type="compositionally biased region" description="Low complexity" evidence="3">
    <location>
        <begin position="127"/>
        <end position="142"/>
    </location>
</feature>
<dbReference type="Proteomes" id="UP001652628">
    <property type="component" value="Chromosome 2R"/>
</dbReference>
<sequence length="149" mass="16300">MLTSMVKEHHKEQVKRKQEQEVRRKEAIEASNELTQSLVDTLNVGVAQAYLNQKRLDAEAKQLHMGATNFAKQTHQWLQLIDQFSSALKELGDVENWARSIEGDMHVINQSLELAYKASRAAQAGTAGGAAAAVEASTSSSARPNPSAT</sequence>
<organism evidence="4 5">
    <name type="scientific">Drosophila suzukii</name>
    <name type="common">Spotted-wing drosophila fruit fly</name>
    <dbReference type="NCBI Taxonomy" id="28584"/>
    <lineage>
        <taxon>Eukaryota</taxon>
        <taxon>Metazoa</taxon>
        <taxon>Ecdysozoa</taxon>
        <taxon>Arthropoda</taxon>
        <taxon>Hexapoda</taxon>
        <taxon>Insecta</taxon>
        <taxon>Pterygota</taxon>
        <taxon>Neoptera</taxon>
        <taxon>Endopterygota</taxon>
        <taxon>Diptera</taxon>
        <taxon>Brachycera</taxon>
        <taxon>Muscomorpha</taxon>
        <taxon>Ephydroidea</taxon>
        <taxon>Drosophilidae</taxon>
        <taxon>Drosophila</taxon>
        <taxon>Sophophora</taxon>
    </lineage>
</organism>
<dbReference type="GO" id="GO:0031083">
    <property type="term" value="C:BLOC-1 complex"/>
    <property type="evidence" value="ECO:0007669"/>
    <property type="project" value="InterPro"/>
</dbReference>
<dbReference type="PANTHER" id="PTHR13073:SF0">
    <property type="entry name" value="BIOGENESIS OF LYSOSOME-RELATED ORGANELLES COMPLEX 1 SUBUNIT 1"/>
    <property type="match status" value="1"/>
</dbReference>
<name>A0AB39Z4W1_DROSZ</name>
<gene>
    <name evidence="5" type="primary">Blos1</name>
</gene>
<evidence type="ECO:0000313" key="4">
    <source>
        <dbReference type="Proteomes" id="UP001652628"/>
    </source>
</evidence>
<comment type="similarity">
    <text evidence="1">Belongs to the BLOC1S1 family.</text>
</comment>
<dbReference type="RefSeq" id="XP_016928481.3">
    <property type="nucleotide sequence ID" value="XM_017072992.4"/>
</dbReference>
<keyword evidence="4" id="KW-1185">Reference proteome</keyword>
<dbReference type="GO" id="GO:0016197">
    <property type="term" value="P:endosomal transport"/>
    <property type="evidence" value="ECO:0007669"/>
    <property type="project" value="TreeGrafter"/>
</dbReference>
<proteinExistence type="inferred from homology"/>
<evidence type="ECO:0000256" key="2">
    <source>
        <dbReference type="ARBA" id="ARBA00019577"/>
    </source>
</evidence>
<feature type="region of interest" description="Disordered" evidence="3">
    <location>
        <begin position="1"/>
        <end position="22"/>
    </location>
</feature>
<accession>A0AB39Z4W1</accession>
<feature type="region of interest" description="Disordered" evidence="3">
    <location>
        <begin position="127"/>
        <end position="149"/>
    </location>
</feature>